<comment type="subcellular location">
    <subcellularLocation>
        <location evidence="1">Cell membrane</location>
    </subcellularLocation>
</comment>
<gene>
    <name evidence="9" type="ORF">Strain138_001224</name>
    <name evidence="10" type="ORF">Strain318_001224</name>
</gene>
<organism evidence="10 11">
    <name type="scientific">Pseudogemmatithrix spongiicola</name>
    <dbReference type="NCBI Taxonomy" id="3062599"/>
    <lineage>
        <taxon>Bacteria</taxon>
        <taxon>Pseudomonadati</taxon>
        <taxon>Gemmatimonadota</taxon>
        <taxon>Gemmatimonadia</taxon>
        <taxon>Gemmatimonadales</taxon>
        <taxon>Gemmatimonadaceae</taxon>
        <taxon>Pseudogemmatithrix</taxon>
    </lineage>
</organism>
<accession>A0AA49Q4I9</accession>
<feature type="region of interest" description="Disordered" evidence="6">
    <location>
        <begin position="20"/>
        <end position="44"/>
    </location>
</feature>
<name>A0AA49Q6S6_9BACT</name>
<protein>
    <submittedName>
        <fullName evidence="10">Glycosyltransferase family 2 protein</fullName>
    </submittedName>
</protein>
<evidence type="ECO:0000256" key="5">
    <source>
        <dbReference type="ARBA" id="ARBA00023136"/>
    </source>
</evidence>
<dbReference type="PANTHER" id="PTHR43646:SF2">
    <property type="entry name" value="GLYCOSYLTRANSFERASE 2-LIKE DOMAIN-CONTAINING PROTEIN"/>
    <property type="match status" value="1"/>
</dbReference>
<feature type="transmembrane region" description="Helical" evidence="7">
    <location>
        <begin position="289"/>
        <end position="309"/>
    </location>
</feature>
<dbReference type="EMBL" id="CP130613">
    <property type="protein sequence ID" value="WKW14863.1"/>
    <property type="molecule type" value="Genomic_DNA"/>
</dbReference>
<dbReference type="InterPro" id="IPR029044">
    <property type="entry name" value="Nucleotide-diphossugar_trans"/>
</dbReference>
<dbReference type="EMBL" id="CP130612">
    <property type="protein sequence ID" value="WKW11953.1"/>
    <property type="molecule type" value="Genomic_DNA"/>
</dbReference>
<evidence type="ECO:0000256" key="4">
    <source>
        <dbReference type="ARBA" id="ARBA00022679"/>
    </source>
</evidence>
<dbReference type="Gene3D" id="3.90.550.10">
    <property type="entry name" value="Spore Coat Polysaccharide Biosynthesis Protein SpsA, Chain A"/>
    <property type="match status" value="1"/>
</dbReference>
<dbReference type="GO" id="GO:0005886">
    <property type="term" value="C:plasma membrane"/>
    <property type="evidence" value="ECO:0007669"/>
    <property type="project" value="UniProtKB-SubCell"/>
</dbReference>
<feature type="transmembrane region" description="Helical" evidence="7">
    <location>
        <begin position="348"/>
        <end position="366"/>
    </location>
</feature>
<evidence type="ECO:0000256" key="2">
    <source>
        <dbReference type="ARBA" id="ARBA00022475"/>
    </source>
</evidence>
<proteinExistence type="predicted"/>
<accession>A0AA49Q6S6</accession>
<keyword evidence="5 7" id="KW-0472">Membrane</keyword>
<dbReference type="SUPFAM" id="SSF53448">
    <property type="entry name" value="Nucleotide-diphospho-sugar transferases"/>
    <property type="match status" value="1"/>
</dbReference>
<dbReference type="PANTHER" id="PTHR43646">
    <property type="entry name" value="GLYCOSYLTRANSFERASE"/>
    <property type="match status" value="1"/>
</dbReference>
<keyword evidence="7" id="KW-0812">Transmembrane</keyword>
<dbReference type="Proteomes" id="UP001229955">
    <property type="component" value="Chromosome"/>
</dbReference>
<evidence type="ECO:0000313" key="9">
    <source>
        <dbReference type="EMBL" id="WKW11953.1"/>
    </source>
</evidence>
<dbReference type="CDD" id="cd00761">
    <property type="entry name" value="Glyco_tranf_GTA_type"/>
    <property type="match status" value="1"/>
</dbReference>
<keyword evidence="3" id="KW-0328">Glycosyltransferase</keyword>
<dbReference type="RefSeq" id="WP_367887632.1">
    <property type="nucleotide sequence ID" value="NZ_CP130612.1"/>
</dbReference>
<evidence type="ECO:0000256" key="6">
    <source>
        <dbReference type="SAM" id="MobiDB-lite"/>
    </source>
</evidence>
<dbReference type="Pfam" id="PF00535">
    <property type="entry name" value="Glycos_transf_2"/>
    <property type="match status" value="1"/>
</dbReference>
<reference evidence="10" key="1">
    <citation type="submission" date="2023-07" db="EMBL/GenBank/DDBJ databases">
        <authorList>
            <person name="Haufschild T."/>
            <person name="Kallscheuer N."/>
            <person name="Hammer J."/>
            <person name="Kohn T."/>
            <person name="Kabuu M."/>
            <person name="Jogler M."/>
            <person name="Wohfarth N."/>
            <person name="Heuer A."/>
            <person name="Rohde M."/>
            <person name="van Teeseling M.C.F."/>
            <person name="Jogler C."/>
        </authorList>
    </citation>
    <scope>NUCLEOTIDE SEQUENCE</scope>
    <source>
        <strain evidence="9">Strain 138</strain>
        <strain evidence="10">Strain 318</strain>
    </source>
</reference>
<keyword evidence="7" id="KW-1133">Transmembrane helix</keyword>
<evidence type="ECO:0000256" key="3">
    <source>
        <dbReference type="ARBA" id="ARBA00022676"/>
    </source>
</evidence>
<keyword evidence="2" id="KW-1003">Cell membrane</keyword>
<dbReference type="KEGG" id="pspc:Strain318_001224"/>
<dbReference type="InterPro" id="IPR001173">
    <property type="entry name" value="Glyco_trans_2-like"/>
</dbReference>
<evidence type="ECO:0000313" key="11">
    <source>
        <dbReference type="Proteomes" id="UP001229955"/>
    </source>
</evidence>
<keyword evidence="4" id="KW-0808">Transferase</keyword>
<feature type="domain" description="Glycosyltransferase 2-like" evidence="8">
    <location>
        <begin position="46"/>
        <end position="212"/>
    </location>
</feature>
<evidence type="ECO:0000313" key="10">
    <source>
        <dbReference type="EMBL" id="WKW14863.1"/>
    </source>
</evidence>
<evidence type="ECO:0000259" key="8">
    <source>
        <dbReference type="Pfam" id="PF00535"/>
    </source>
</evidence>
<dbReference type="GO" id="GO:0016757">
    <property type="term" value="F:glycosyltransferase activity"/>
    <property type="evidence" value="ECO:0007669"/>
    <property type="project" value="UniProtKB-KW"/>
</dbReference>
<dbReference type="AlphaFoldDB" id="A0AA49Q6S6"/>
<evidence type="ECO:0000256" key="1">
    <source>
        <dbReference type="ARBA" id="ARBA00004236"/>
    </source>
</evidence>
<sequence length="386" mass="41797">MLAALALLQATLALTLLRRLSGGRSRRPPEEPMPQPGGPGGGQGLTIVVAALNEAHRIGPCLRGLRAQGAPVREILIVDSGSTDGTRELVQAAAAEDPRIRLLTDPPLPSGWIGKAWALQHGTEQASEPWVLGMDADTEAEPGCAAAVLAAAQREGFDVVSFAPRFDGQTAAERWLQPALLVTLVYRSGAVGDPRVKPERVIANGQCFLAKRETILAQGGYAPVKDSFAEDVSLVRHLAKRGVPVGFLDGSRLYRVRSYASVAQMWREWGRSLDLKDATSKLQQALDTLFVVLAQGLWLPAAVALWWAWPSLEPSLWRALLAVSTGVLVGVRWLLMLGIAPSYARRGITWWLSPLADPLAALRLVISTLRRPKRWRTRSYSSAPAT</sequence>
<feature type="transmembrane region" description="Helical" evidence="7">
    <location>
        <begin position="316"/>
        <end position="336"/>
    </location>
</feature>
<evidence type="ECO:0000256" key="7">
    <source>
        <dbReference type="SAM" id="Phobius"/>
    </source>
</evidence>
<keyword evidence="11" id="KW-1185">Reference proteome</keyword>